<proteinExistence type="predicted"/>
<evidence type="ECO:0000313" key="3">
    <source>
        <dbReference type="EMBL" id="QPC41324.1"/>
    </source>
</evidence>
<feature type="signal peptide" evidence="2">
    <location>
        <begin position="1"/>
        <end position="20"/>
    </location>
</feature>
<evidence type="ECO:0000256" key="2">
    <source>
        <dbReference type="SAM" id="SignalP"/>
    </source>
</evidence>
<keyword evidence="4" id="KW-1185">Reference proteome</keyword>
<dbReference type="Proteomes" id="UP000593594">
    <property type="component" value="Chromosome"/>
</dbReference>
<feature type="compositionally biased region" description="Polar residues" evidence="1">
    <location>
        <begin position="37"/>
        <end position="46"/>
    </location>
</feature>
<name>A0A7S8HAE0_9HYPH</name>
<feature type="region of interest" description="Disordered" evidence="1">
    <location>
        <begin position="19"/>
        <end position="95"/>
    </location>
</feature>
<gene>
    <name evidence="3" type="ORF">HW532_00345</name>
</gene>
<organism evidence="3 4">
    <name type="scientific">Kaustia mangrovi</name>
    <dbReference type="NCBI Taxonomy" id="2593653"/>
    <lineage>
        <taxon>Bacteria</taxon>
        <taxon>Pseudomonadati</taxon>
        <taxon>Pseudomonadota</taxon>
        <taxon>Alphaproteobacteria</taxon>
        <taxon>Hyphomicrobiales</taxon>
        <taxon>Parvibaculaceae</taxon>
        <taxon>Kaustia</taxon>
    </lineage>
</organism>
<reference evidence="3 4" key="1">
    <citation type="submission" date="2020-06" db="EMBL/GenBank/DDBJ databases">
        <title>Genome sequence of 2 isolates from Red Sea Mangroves.</title>
        <authorList>
            <person name="Sefrji F."/>
            <person name="Michoud G."/>
            <person name="Merlino G."/>
            <person name="Daffonchio D."/>
        </authorList>
    </citation>
    <scope>NUCLEOTIDE SEQUENCE [LARGE SCALE GENOMIC DNA]</scope>
    <source>
        <strain evidence="3 4">R1DC25</strain>
    </source>
</reference>
<dbReference type="KEGG" id="kmn:HW532_00345"/>
<feature type="chain" id="PRO_5032776731" evidence="2">
    <location>
        <begin position="21"/>
        <end position="95"/>
    </location>
</feature>
<evidence type="ECO:0000256" key="1">
    <source>
        <dbReference type="SAM" id="MobiDB-lite"/>
    </source>
</evidence>
<dbReference type="AlphaFoldDB" id="A0A7S8HAE0"/>
<keyword evidence="2" id="KW-0732">Signal</keyword>
<dbReference type="RefSeq" id="WP_213162541.1">
    <property type="nucleotide sequence ID" value="NZ_CP058214.1"/>
</dbReference>
<protein>
    <submittedName>
        <fullName evidence="3">Uncharacterized protein</fullName>
    </submittedName>
</protein>
<dbReference type="EMBL" id="CP058214">
    <property type="protein sequence ID" value="QPC41324.1"/>
    <property type="molecule type" value="Genomic_DNA"/>
</dbReference>
<evidence type="ECO:0000313" key="4">
    <source>
        <dbReference type="Proteomes" id="UP000593594"/>
    </source>
</evidence>
<feature type="compositionally biased region" description="Basic and acidic residues" evidence="1">
    <location>
        <begin position="47"/>
        <end position="57"/>
    </location>
</feature>
<sequence>MRTALLAAGLTLALAAPALADTPAGTYGPDGAYPTDLEQSATATQETNRETTSDRTRITPVSNDLKAFHGGRGLDDELVNDGEKNLYRPTSHVSR</sequence>
<accession>A0A7S8HAE0</accession>